<dbReference type="Proteomes" id="UP000663852">
    <property type="component" value="Unassembled WGS sequence"/>
</dbReference>
<proteinExistence type="predicted"/>
<dbReference type="EMBL" id="CAJNOJ010000047">
    <property type="protein sequence ID" value="CAF0953496.1"/>
    <property type="molecule type" value="Genomic_DNA"/>
</dbReference>
<gene>
    <name evidence="1" type="ORF">EDS130_LOCUS12465</name>
    <name evidence="2" type="ORF">XAT740_LOCUS42871</name>
</gene>
<dbReference type="SUPFAM" id="SSF53335">
    <property type="entry name" value="S-adenosyl-L-methionine-dependent methyltransferases"/>
    <property type="match status" value="1"/>
</dbReference>
<dbReference type="EMBL" id="CAJNOR010005195">
    <property type="protein sequence ID" value="CAF1550658.1"/>
    <property type="molecule type" value="Genomic_DNA"/>
</dbReference>
<dbReference type="OrthoDB" id="10023048at2759"/>
<name>A0A814DBB8_ADIRI</name>
<evidence type="ECO:0000313" key="3">
    <source>
        <dbReference type="Proteomes" id="UP000663828"/>
    </source>
</evidence>
<keyword evidence="3" id="KW-1185">Reference proteome</keyword>
<dbReference type="Proteomes" id="UP000663828">
    <property type="component" value="Unassembled WGS sequence"/>
</dbReference>
<evidence type="ECO:0000313" key="2">
    <source>
        <dbReference type="EMBL" id="CAF1550658.1"/>
    </source>
</evidence>
<protein>
    <recommendedName>
        <fullName evidence="5">Methyltransferase FkbM domain-containing protein</fullName>
    </recommendedName>
</protein>
<reference evidence="1" key="1">
    <citation type="submission" date="2021-02" db="EMBL/GenBank/DDBJ databases">
        <authorList>
            <person name="Nowell W R."/>
        </authorList>
    </citation>
    <scope>NUCLEOTIDE SEQUENCE</scope>
</reference>
<sequence>MVLFLLDEQSFNLEDTFVGNQVETLIPSDTGQSIRRIYIDIGCFNGETIEYFLYFTPNSDAYEIYTFEPDPDNYLLCKKRLSQPKFAKYKINIIRKVAWIRNEKVLYRTERGRQSRISLNATDDLDESVSLQAIDFSAWLARLVERKKVYIHIKMSMPGAEVPVLDKMIRDNTLGLANKYEVEWTDRENPLTRGTRIYVQLMFDSYGFDCLYYTRLKNMQKVYQAKGSAQDIEKYYDWNKISESDAFAHYIERPDEPIRQDI</sequence>
<comment type="caution">
    <text evidence="1">The sequence shown here is derived from an EMBL/GenBank/DDBJ whole genome shotgun (WGS) entry which is preliminary data.</text>
</comment>
<evidence type="ECO:0000313" key="4">
    <source>
        <dbReference type="Proteomes" id="UP000663852"/>
    </source>
</evidence>
<evidence type="ECO:0008006" key="5">
    <source>
        <dbReference type="Google" id="ProtNLM"/>
    </source>
</evidence>
<dbReference type="Gene3D" id="3.40.50.150">
    <property type="entry name" value="Vaccinia Virus protein VP39"/>
    <property type="match status" value="1"/>
</dbReference>
<dbReference type="InterPro" id="IPR029063">
    <property type="entry name" value="SAM-dependent_MTases_sf"/>
</dbReference>
<accession>A0A814DBB8</accession>
<dbReference type="AlphaFoldDB" id="A0A814DBB8"/>
<organism evidence="1 4">
    <name type="scientific">Adineta ricciae</name>
    <name type="common">Rotifer</name>
    <dbReference type="NCBI Taxonomy" id="249248"/>
    <lineage>
        <taxon>Eukaryota</taxon>
        <taxon>Metazoa</taxon>
        <taxon>Spiralia</taxon>
        <taxon>Gnathifera</taxon>
        <taxon>Rotifera</taxon>
        <taxon>Eurotatoria</taxon>
        <taxon>Bdelloidea</taxon>
        <taxon>Adinetida</taxon>
        <taxon>Adinetidae</taxon>
        <taxon>Adineta</taxon>
    </lineage>
</organism>
<evidence type="ECO:0000313" key="1">
    <source>
        <dbReference type="EMBL" id="CAF0953496.1"/>
    </source>
</evidence>